<name>W6V653_ECHGR</name>
<feature type="compositionally biased region" description="Polar residues" evidence="1">
    <location>
        <begin position="143"/>
        <end position="152"/>
    </location>
</feature>
<comment type="caution">
    <text evidence="2">The sequence shown here is derived from an EMBL/GenBank/DDBJ whole genome shotgun (WGS) entry which is preliminary data.</text>
</comment>
<dbReference type="OrthoDB" id="6295569at2759"/>
<feature type="region of interest" description="Disordered" evidence="1">
    <location>
        <begin position="1"/>
        <end position="155"/>
    </location>
</feature>
<dbReference type="GeneID" id="36338872"/>
<keyword evidence="3" id="KW-1185">Reference proteome</keyword>
<reference evidence="2 3" key="1">
    <citation type="journal article" date="2013" name="Nat. Genet.">
        <title>The genome of the hydatid tapeworm Echinococcus granulosus.</title>
        <authorList>
            <person name="Zheng H."/>
            <person name="Zhang W."/>
            <person name="Zhang L."/>
            <person name="Zhang Z."/>
            <person name="Li J."/>
            <person name="Lu G."/>
            <person name="Zhu Y."/>
            <person name="Wang Y."/>
            <person name="Huang Y."/>
            <person name="Liu J."/>
            <person name="Kang H."/>
            <person name="Chen J."/>
            <person name="Wang L."/>
            <person name="Chen A."/>
            <person name="Yu S."/>
            <person name="Gao Z."/>
            <person name="Jin L."/>
            <person name="Gu W."/>
            <person name="Wang Z."/>
            <person name="Zhao L."/>
            <person name="Shi B."/>
            <person name="Wen H."/>
            <person name="Lin R."/>
            <person name="Jones M.K."/>
            <person name="Brejova B."/>
            <person name="Vinar T."/>
            <person name="Zhao G."/>
            <person name="McManus D.P."/>
            <person name="Chen Z."/>
            <person name="Zhou Y."/>
            <person name="Wang S."/>
        </authorList>
    </citation>
    <scope>NUCLEOTIDE SEQUENCE [LARGE SCALE GENOMIC DNA]</scope>
</reference>
<evidence type="ECO:0000256" key="1">
    <source>
        <dbReference type="SAM" id="MobiDB-lite"/>
    </source>
</evidence>
<evidence type="ECO:0000313" key="2">
    <source>
        <dbReference type="EMBL" id="EUB61884.1"/>
    </source>
</evidence>
<sequence length="225" mass="25206">MSQLTRMQGSAEKNGGEAPMHENNATLNSARGGRRHHCRKRPHTTPGMPRHSTSGEEDKSARRTEPHPQVTSTQGINSSHHIASTADSHSKKRCPPSSSGSHHLYPVHQPPSQFNSTSHHYAHSPSHMQSSDPSHVYHRPTHHPSSNTTSDVHNYRNAFPHVSSSLHLHNNTSTTASHSSSCPMIRQHSPLNYHYNLTSRYPVYIPKTKRQIRDAKLVTMDYGHQ</sequence>
<dbReference type="CTD" id="36338872"/>
<dbReference type="EMBL" id="APAU02000016">
    <property type="protein sequence ID" value="EUB61884.1"/>
    <property type="molecule type" value="Genomic_DNA"/>
</dbReference>
<feature type="compositionally biased region" description="Polar residues" evidence="1">
    <location>
        <begin position="69"/>
        <end position="87"/>
    </location>
</feature>
<dbReference type="Proteomes" id="UP000019149">
    <property type="component" value="Unassembled WGS sequence"/>
</dbReference>
<feature type="compositionally biased region" description="Polar residues" evidence="1">
    <location>
        <begin position="110"/>
        <end position="119"/>
    </location>
</feature>
<feature type="compositionally biased region" description="Basic and acidic residues" evidence="1">
    <location>
        <begin position="53"/>
        <end position="66"/>
    </location>
</feature>
<dbReference type="RefSeq" id="XP_024353080.1">
    <property type="nucleotide sequence ID" value="XM_024492406.1"/>
</dbReference>
<dbReference type="KEGG" id="egl:EGR_03157"/>
<gene>
    <name evidence="2" type="ORF">EGR_03157</name>
</gene>
<protein>
    <submittedName>
        <fullName evidence="2">Uncharacterized protein</fullName>
    </submittedName>
</protein>
<feature type="compositionally biased region" description="Basic residues" evidence="1">
    <location>
        <begin position="32"/>
        <end position="43"/>
    </location>
</feature>
<evidence type="ECO:0000313" key="3">
    <source>
        <dbReference type="Proteomes" id="UP000019149"/>
    </source>
</evidence>
<organism evidence="2 3">
    <name type="scientific">Echinococcus granulosus</name>
    <name type="common">Hydatid tapeworm</name>
    <dbReference type="NCBI Taxonomy" id="6210"/>
    <lineage>
        <taxon>Eukaryota</taxon>
        <taxon>Metazoa</taxon>
        <taxon>Spiralia</taxon>
        <taxon>Lophotrochozoa</taxon>
        <taxon>Platyhelminthes</taxon>
        <taxon>Cestoda</taxon>
        <taxon>Eucestoda</taxon>
        <taxon>Cyclophyllidea</taxon>
        <taxon>Taeniidae</taxon>
        <taxon>Echinococcus</taxon>
        <taxon>Echinococcus granulosus group</taxon>
    </lineage>
</organism>
<dbReference type="OMA" id="MHENNAT"/>
<accession>W6V653</accession>
<dbReference type="AlphaFoldDB" id="W6V653"/>
<proteinExistence type="predicted"/>